<evidence type="ECO:0000256" key="1">
    <source>
        <dbReference type="ARBA" id="ARBA00022614"/>
    </source>
</evidence>
<dbReference type="SUPFAM" id="SSF52058">
    <property type="entry name" value="L domain-like"/>
    <property type="match status" value="2"/>
</dbReference>
<evidence type="ECO:0000256" key="2">
    <source>
        <dbReference type="ARBA" id="ARBA00022737"/>
    </source>
</evidence>
<dbReference type="Gene3D" id="4.10.1080.10">
    <property type="entry name" value="TSP type-3 repeat"/>
    <property type="match status" value="1"/>
</dbReference>
<dbReference type="InterPro" id="IPR028994">
    <property type="entry name" value="Integrin_alpha_N"/>
</dbReference>
<dbReference type="SUPFAM" id="SSF103647">
    <property type="entry name" value="TSP type-3 repeat"/>
    <property type="match status" value="1"/>
</dbReference>
<dbReference type="PANTHER" id="PTHR46652">
    <property type="entry name" value="LEUCINE-RICH REPEAT AND IQ DOMAIN-CONTAINING PROTEIN 1-RELATED"/>
    <property type="match status" value="1"/>
</dbReference>
<dbReference type="PANTHER" id="PTHR46652:SF3">
    <property type="entry name" value="LEUCINE-RICH REPEAT-CONTAINING PROTEIN 9"/>
    <property type="match status" value="1"/>
</dbReference>
<dbReference type="SUPFAM" id="SSF49464">
    <property type="entry name" value="Carboxypeptidase regulatory domain-like"/>
    <property type="match status" value="2"/>
</dbReference>
<evidence type="ECO:0000313" key="5">
    <source>
        <dbReference type="Proteomes" id="UP000063991"/>
    </source>
</evidence>
<name>A0A126Q393_ALTMA</name>
<dbReference type="InterPro" id="IPR050836">
    <property type="entry name" value="SDS22/Internalin_LRR"/>
</dbReference>
<dbReference type="SUPFAM" id="SSF69318">
    <property type="entry name" value="Integrin alpha N-terminal domain"/>
    <property type="match status" value="1"/>
</dbReference>
<dbReference type="RefSeq" id="WP_061095960.1">
    <property type="nucleotide sequence ID" value="NZ_CP014323.1"/>
</dbReference>
<dbReference type="SUPFAM" id="SSF49478">
    <property type="entry name" value="Cna protein B-type domain"/>
    <property type="match status" value="1"/>
</dbReference>
<sequence length="1680" mass="188965">MLKYQPLSLKLISFLIFLLVTNSSIAATVKGLVYLNEERLSHATISLLSDGEEVLTTQADRNGAYEFIDVEAGDYNIKVVADSIDIDKSFVKVEPEISLVNRNIWLIKGEEIDFVEHTGTVSDLNGNVYVGLRLIFASRSDSKRYTATTDSNGQYKLNLPFDSYRVSIKYEGPMPTNSDASIYYYDSGLRTVDFFTKRKFNFTLPLKQVRIKTGIEGSEISSIYSIRAEYEKNSSDYRTLHVTQADTSKDTIALAGNSHHLLFEKPLDELEPTFPINELSIDISGGEKFEEHTIQLDTDGVQTTIHIVDAFGKPITDACIHVRKTYGSIYTHKCLKQSEEAFTFKLLSNRYSFRISQRDGSDFGAQEYQNITHLDVESGSLDLTFSLPIFQISGTLIDKVGNPVSRAEVSNFHSGDSFYVGSHSYTDKYGRFSIYGATSSDYMEIYIENYLEKNSLDYFQNIDLANYQSYDNISVVLDDWTESVPSSDGGAQISGTITSTGGNVLSGFKVQLLEENSGFIRQTYTDSDGRYTLSTSPGSKFQIAVSAKVESTSTNLTAKSPNFKVTSNVYDSTYSSEVNLQVPISMLSFNVMDINGNGVPGINIEVEDPRYYEWNSYKLDKTYSFTHQPFTPPSGKMSFASNAGHIKQLSISSDDSDNLLEGKEYSASIYDVFGDVTMDIIYLGYSEEPVDNDLDGLPDHFENYYGGTLNADEDIDGDGLSNLHEYLNGSHPLLSDYDGDGISDKEDIYPSIHTIFSEYSTELANFDTDSDGWINAVESFADTDHANAEDLPKRVTDDSVQSDVLQLCIMEVIPWFSFVKEITELECRLSDTTDNNDSLAGLETYTNLKHLYLDGFSALDTSPLSQLINLERLAIKNHKIEDLTFLDTLSNITYLDFEGYQQSKAYDLSPLGELKSLKYLSLSGTGKETTLPFLEETSALRELHLRSLGDVSADVELIDNHANLENLTLESLGISYINLNKGFNIKTLRLSDLKVSDLTFLKNLESLEQLDISHLTATTLPADLNLQNLLKVSLKNVPIVDLSSLEHSKEITHFSLIKVASKYLPSFVGFDSLRELYVKNTPIIDLSPLENLVGLENLTLINVKAKELPSLGNAKSLTEIRLERFELENLEGLSEVYSLEKLWLQYVPVSDLGPLTYLTNLETVYLVETRIDNYIGLYRENYSISIYSKHNQYLHCDDPSGVYGNNWTRVRYECLIDFTDEDKDGIDDSQDEDLDNDGLLNEEDPEPNRYTQRYSQDLTLNIDGKEVIALFQLGYSSSYLKLFDKKTFEYLGDLSSRYSGDYEISLFEVGDVNGDGNDDVGIFTYVQKAKYKNGVYSYHKKPQLIVYEFVRHDYLDKIRTFNWPANWESTSLLKLDDLNGDGHAEIGLQGLFRDGNMKPQLMVKDGLTSENYKKFSYPSLFSESRYTQLSDVNGDGVRDIGLVGTYKRHGKSQVKVINSQDSSDRMTAYNFPLEMRDTTWFELGDINFDGVSDFGLFGTLQNDGRWKLMTKSGESSKESLGNYLWPSDIIAPQFLIIPDMNGDGVNEFAVAGYRSSIDRFQIIIKSGTDRHLRLAGFGWPNTYSEVSFEVLGDLSGDGISEIALYGKDLDGNYTLDIKEGTGTPYKLITTEDYWTIKPTFQCINCDSNSSAPYVLLYGTTTVTTENFSRSEPQYKTYNLH</sequence>
<dbReference type="Proteomes" id="UP000063991">
    <property type="component" value="Chromosome"/>
</dbReference>
<proteinExistence type="predicted"/>
<dbReference type="InterPro" id="IPR028974">
    <property type="entry name" value="TSP_type-3_rpt"/>
</dbReference>
<dbReference type="InterPro" id="IPR008969">
    <property type="entry name" value="CarboxyPept-like_regulatory"/>
</dbReference>
<dbReference type="InterPro" id="IPR013783">
    <property type="entry name" value="Ig-like_fold"/>
</dbReference>
<keyword evidence="1" id="KW-0433">Leucine-rich repeat</keyword>
<evidence type="ECO:0000256" key="3">
    <source>
        <dbReference type="SAM" id="MobiDB-lite"/>
    </source>
</evidence>
<dbReference type="EMBL" id="CP014323">
    <property type="protein sequence ID" value="AMJ99776.1"/>
    <property type="molecule type" value="Genomic_DNA"/>
</dbReference>
<feature type="region of interest" description="Disordered" evidence="3">
    <location>
        <begin position="1223"/>
        <end position="1249"/>
    </location>
</feature>
<reference evidence="4 5" key="1">
    <citation type="submission" date="2015-12" db="EMBL/GenBank/DDBJ databases">
        <authorList>
            <person name="Shamseldin A."/>
            <person name="Moawad H."/>
            <person name="Abd El-Rahim W.M."/>
            <person name="Sadowsky M.J."/>
        </authorList>
    </citation>
    <scope>NUCLEOTIDE SEQUENCE [LARGE SCALE GENOMIC DNA]</scope>
    <source>
        <strain evidence="4 5">D7</strain>
    </source>
</reference>
<dbReference type="Gene3D" id="3.80.10.10">
    <property type="entry name" value="Ribonuclease Inhibitor"/>
    <property type="match status" value="2"/>
</dbReference>
<evidence type="ECO:0000313" key="4">
    <source>
        <dbReference type="EMBL" id="AMJ99776.1"/>
    </source>
</evidence>
<dbReference type="Pfam" id="PF13620">
    <property type="entry name" value="CarboxypepD_reg"/>
    <property type="match status" value="1"/>
</dbReference>
<dbReference type="GO" id="GO:0005509">
    <property type="term" value="F:calcium ion binding"/>
    <property type="evidence" value="ECO:0007669"/>
    <property type="project" value="InterPro"/>
</dbReference>
<organism evidence="4 5">
    <name type="scientific">Alteromonas macleodii</name>
    <name type="common">Pseudoalteromonas macleodii</name>
    <dbReference type="NCBI Taxonomy" id="28108"/>
    <lineage>
        <taxon>Bacteria</taxon>
        <taxon>Pseudomonadati</taxon>
        <taxon>Pseudomonadota</taxon>
        <taxon>Gammaproteobacteria</taxon>
        <taxon>Alteromonadales</taxon>
        <taxon>Alteromonadaceae</taxon>
        <taxon>Alteromonas/Salinimonas group</taxon>
        <taxon>Alteromonas</taxon>
    </lineage>
</organism>
<keyword evidence="2" id="KW-0677">Repeat</keyword>
<accession>A0A126Q393</accession>
<dbReference type="OrthoDB" id="8532199at2"/>
<protein>
    <submittedName>
        <fullName evidence="4">Uncharacterized protein</fullName>
    </submittedName>
</protein>
<gene>
    <name evidence="4" type="ORF">AVL55_17410</name>
</gene>
<dbReference type="Gene3D" id="2.60.40.10">
    <property type="entry name" value="Immunoglobulins"/>
    <property type="match status" value="1"/>
</dbReference>
<feature type="compositionally biased region" description="Acidic residues" evidence="3">
    <location>
        <begin position="1223"/>
        <end position="1245"/>
    </location>
</feature>
<dbReference type="Gene3D" id="2.60.40.1120">
    <property type="entry name" value="Carboxypeptidase-like, regulatory domain"/>
    <property type="match status" value="1"/>
</dbReference>
<dbReference type="InterPro" id="IPR032675">
    <property type="entry name" value="LRR_dom_sf"/>
</dbReference>